<comment type="caution">
    <text evidence="2">The sequence shown here is derived from an EMBL/GenBank/DDBJ whole genome shotgun (WGS) entry which is preliminary data.</text>
</comment>
<proteinExistence type="predicted"/>
<sequence length="288" mass="31947">MMPNWKVKVKNGLAEMTKEFDHSMRCDKISETTRIYIRSEAGATSVVDAVLCGRFNEIFDKQHLPWVSAVQPTIPPSHSQNQASADDDEESLETENFGDRPDVCVIPRYGKKRAAVHQSEAKTKERLDVDNDQNPALEVAWNNAVAKPAGQRNYYEKNVVGAVAQEQGYMAARGSVTGIITTLENTWMVESDRAGNLQITEPVHCSTKGSPTEVSAMELYMYSVLRNINDPNRSKKYLTAESPGARTRKPQPKRAAAEERSGMSTAGARGQQASRVFLVGRMEIDAPR</sequence>
<dbReference type="EMBL" id="CAXHTA020000001">
    <property type="protein sequence ID" value="CAL5218382.1"/>
    <property type="molecule type" value="Genomic_DNA"/>
</dbReference>
<keyword evidence="3" id="KW-1185">Reference proteome</keyword>
<evidence type="ECO:0000313" key="2">
    <source>
        <dbReference type="EMBL" id="CAL5218382.1"/>
    </source>
</evidence>
<dbReference type="Proteomes" id="UP001497392">
    <property type="component" value="Unassembled WGS sequence"/>
</dbReference>
<name>A0ABP1FLA6_9CHLO</name>
<feature type="region of interest" description="Disordered" evidence="1">
    <location>
        <begin position="70"/>
        <end position="97"/>
    </location>
</feature>
<feature type="region of interest" description="Disordered" evidence="1">
    <location>
        <begin position="233"/>
        <end position="274"/>
    </location>
</feature>
<organism evidence="2 3">
    <name type="scientific">Coccomyxa viridis</name>
    <dbReference type="NCBI Taxonomy" id="1274662"/>
    <lineage>
        <taxon>Eukaryota</taxon>
        <taxon>Viridiplantae</taxon>
        <taxon>Chlorophyta</taxon>
        <taxon>core chlorophytes</taxon>
        <taxon>Trebouxiophyceae</taxon>
        <taxon>Trebouxiophyceae incertae sedis</taxon>
        <taxon>Coccomyxaceae</taxon>
        <taxon>Coccomyxa</taxon>
    </lineage>
</organism>
<accession>A0ABP1FLA6</accession>
<evidence type="ECO:0000313" key="3">
    <source>
        <dbReference type="Proteomes" id="UP001497392"/>
    </source>
</evidence>
<reference evidence="2 3" key="1">
    <citation type="submission" date="2024-06" db="EMBL/GenBank/DDBJ databases">
        <authorList>
            <person name="Kraege A."/>
            <person name="Thomma B."/>
        </authorList>
    </citation>
    <scope>NUCLEOTIDE SEQUENCE [LARGE SCALE GENOMIC DNA]</scope>
</reference>
<evidence type="ECO:0000256" key="1">
    <source>
        <dbReference type="SAM" id="MobiDB-lite"/>
    </source>
</evidence>
<protein>
    <submittedName>
        <fullName evidence="2">G52 protein</fullName>
    </submittedName>
</protein>
<gene>
    <name evidence="2" type="primary">g52</name>
    <name evidence="2" type="ORF">VP750_LOCUS41</name>
</gene>